<sequence>MTGESALPAAAGAARWRHLRTDDLDEIMGLEDQLFGADAWPRDGFEAELLQPETREYVAAEAGGRIIAYGGIMCVPPIADIQTIGVAREAQGRGLGRALLRRLVEASRARGAEDILLEVREDNAPARALYESEGFSQIHVRKRYYRDGCDALIMQLKLTPTGDPR</sequence>
<reference evidence="4" key="1">
    <citation type="submission" date="2023-07" db="EMBL/GenBank/DDBJ databases">
        <title>Sequencing the genomes of 1000 actinobacteria strains.</title>
        <authorList>
            <person name="Klenk H.-P."/>
        </authorList>
    </citation>
    <scope>NUCLEOTIDE SEQUENCE</scope>
    <source>
        <strain evidence="4">DSM 13988</strain>
    </source>
</reference>
<protein>
    <submittedName>
        <fullName evidence="4">Ribosomal-protein-alanine N-acetyltransferase</fullName>
        <ecNumber evidence="4">2.3.1.267</ecNumber>
    </submittedName>
</protein>
<dbReference type="InterPro" id="IPR000182">
    <property type="entry name" value="GNAT_dom"/>
</dbReference>
<dbReference type="Proteomes" id="UP001247307">
    <property type="component" value="Unassembled WGS sequence"/>
</dbReference>
<dbReference type="InterPro" id="IPR006464">
    <property type="entry name" value="AcTrfase_RimI/Ard1"/>
</dbReference>
<dbReference type="NCBIfam" id="TIGR01575">
    <property type="entry name" value="rimI"/>
    <property type="match status" value="1"/>
</dbReference>
<feature type="domain" description="N-acetyltransferase" evidence="3">
    <location>
        <begin position="14"/>
        <end position="159"/>
    </location>
</feature>
<comment type="caution">
    <text evidence="4">The sequence shown here is derived from an EMBL/GenBank/DDBJ whole genome shotgun (WGS) entry which is preliminary data.</text>
</comment>
<evidence type="ECO:0000256" key="2">
    <source>
        <dbReference type="ARBA" id="ARBA00023315"/>
    </source>
</evidence>
<evidence type="ECO:0000259" key="3">
    <source>
        <dbReference type="PROSITE" id="PS51186"/>
    </source>
</evidence>
<dbReference type="InterPro" id="IPR050832">
    <property type="entry name" value="Bact_Acetyltransf"/>
</dbReference>
<dbReference type="PANTHER" id="PTHR43877">
    <property type="entry name" value="AMINOALKYLPHOSPHONATE N-ACETYLTRANSFERASE-RELATED-RELATED"/>
    <property type="match status" value="1"/>
</dbReference>
<dbReference type="GO" id="GO:0008999">
    <property type="term" value="F:protein-N-terminal-alanine acetyltransferase activity"/>
    <property type="evidence" value="ECO:0007669"/>
    <property type="project" value="UniProtKB-EC"/>
</dbReference>
<dbReference type="EC" id="2.3.1.267" evidence="4"/>
<accession>A0AAE3YH05</accession>
<dbReference type="Gene3D" id="3.40.630.30">
    <property type="match status" value="1"/>
</dbReference>
<keyword evidence="5" id="KW-1185">Reference proteome</keyword>
<gene>
    <name evidence="4" type="ORF">J2S35_001502</name>
</gene>
<keyword evidence="1 4" id="KW-0808">Transferase</keyword>
<dbReference type="RefSeq" id="WP_309851777.1">
    <property type="nucleotide sequence ID" value="NZ_BAAAIU010000020.1"/>
</dbReference>
<evidence type="ECO:0000256" key="1">
    <source>
        <dbReference type="ARBA" id="ARBA00022679"/>
    </source>
</evidence>
<keyword evidence="2 4" id="KW-0012">Acyltransferase</keyword>
<name>A0AAE3YH05_9MICC</name>
<dbReference type="EMBL" id="JAVDUI010000001">
    <property type="protein sequence ID" value="MDR6892562.1"/>
    <property type="molecule type" value="Genomic_DNA"/>
</dbReference>
<dbReference type="CDD" id="cd04301">
    <property type="entry name" value="NAT_SF"/>
    <property type="match status" value="1"/>
</dbReference>
<evidence type="ECO:0000313" key="5">
    <source>
        <dbReference type="Proteomes" id="UP001247307"/>
    </source>
</evidence>
<dbReference type="InterPro" id="IPR016181">
    <property type="entry name" value="Acyl_CoA_acyltransferase"/>
</dbReference>
<organism evidence="4 5">
    <name type="scientific">Falsarthrobacter nasiphocae</name>
    <dbReference type="NCBI Taxonomy" id="189863"/>
    <lineage>
        <taxon>Bacteria</taxon>
        <taxon>Bacillati</taxon>
        <taxon>Actinomycetota</taxon>
        <taxon>Actinomycetes</taxon>
        <taxon>Micrococcales</taxon>
        <taxon>Micrococcaceae</taxon>
        <taxon>Falsarthrobacter</taxon>
    </lineage>
</organism>
<dbReference type="Pfam" id="PF00583">
    <property type="entry name" value="Acetyltransf_1"/>
    <property type="match status" value="1"/>
</dbReference>
<proteinExistence type="predicted"/>
<dbReference type="PROSITE" id="PS51186">
    <property type="entry name" value="GNAT"/>
    <property type="match status" value="1"/>
</dbReference>
<dbReference type="AlphaFoldDB" id="A0AAE3YH05"/>
<dbReference type="SUPFAM" id="SSF55729">
    <property type="entry name" value="Acyl-CoA N-acyltransferases (Nat)"/>
    <property type="match status" value="1"/>
</dbReference>
<evidence type="ECO:0000313" key="4">
    <source>
        <dbReference type="EMBL" id="MDR6892562.1"/>
    </source>
</evidence>